<reference evidence="2 3" key="1">
    <citation type="journal article" date="2011" name="Proc. Natl. Acad. Sci. U.S.A.">
        <title>Genome and transcriptome analyses of the mountain pine beetle-fungal symbiont Grosmannia clavigera, a lodgepole pine pathogen.</title>
        <authorList>
            <person name="DiGuistini S."/>
            <person name="Wang Y."/>
            <person name="Liao N.Y."/>
            <person name="Taylor G."/>
            <person name="Tanguay P."/>
            <person name="Feau N."/>
            <person name="Henrissat B."/>
            <person name="Chan S.K."/>
            <person name="Hesse-Orce U."/>
            <person name="Alamouti S.M."/>
            <person name="Tsui C.K.M."/>
            <person name="Docking R.T."/>
            <person name="Levasseur A."/>
            <person name="Haridas S."/>
            <person name="Robertson G."/>
            <person name="Birol I."/>
            <person name="Holt R.A."/>
            <person name="Marra M.A."/>
            <person name="Hamelin R.C."/>
            <person name="Hirst M."/>
            <person name="Jones S.J.M."/>
            <person name="Bohlmann J."/>
            <person name="Breuil C."/>
        </authorList>
    </citation>
    <scope>NUCLEOTIDE SEQUENCE [LARGE SCALE GENOMIC DNA]</scope>
    <source>
        <strain evidence="3">kw1407 / UAMH 11150</strain>
    </source>
</reference>
<evidence type="ECO:0000313" key="2">
    <source>
        <dbReference type="EMBL" id="EFX02358.1"/>
    </source>
</evidence>
<dbReference type="HOGENOM" id="CLU_1340340_0_0_1"/>
<name>F0XJF7_GROCL</name>
<protein>
    <submittedName>
        <fullName evidence="2">Uncharacterized protein</fullName>
    </submittedName>
</protein>
<dbReference type="AlphaFoldDB" id="F0XJF7"/>
<proteinExistence type="predicted"/>
<dbReference type="RefSeq" id="XP_014171840.1">
    <property type="nucleotide sequence ID" value="XM_014316365.1"/>
</dbReference>
<evidence type="ECO:0000313" key="3">
    <source>
        <dbReference type="Proteomes" id="UP000007796"/>
    </source>
</evidence>
<feature type="compositionally biased region" description="Polar residues" evidence="1">
    <location>
        <begin position="105"/>
        <end position="116"/>
    </location>
</feature>
<feature type="compositionally biased region" description="Pro residues" evidence="1">
    <location>
        <begin position="86"/>
        <end position="96"/>
    </location>
</feature>
<feature type="compositionally biased region" description="Low complexity" evidence="1">
    <location>
        <begin position="117"/>
        <end position="126"/>
    </location>
</feature>
<feature type="non-terminal residue" evidence="2">
    <location>
        <position position="205"/>
    </location>
</feature>
<feature type="region of interest" description="Disordered" evidence="1">
    <location>
        <begin position="1"/>
        <end position="126"/>
    </location>
</feature>
<organism evidence="3">
    <name type="scientific">Grosmannia clavigera (strain kw1407 / UAMH 11150)</name>
    <name type="common">Blue stain fungus</name>
    <name type="synonym">Graphiocladiella clavigera</name>
    <dbReference type="NCBI Taxonomy" id="655863"/>
    <lineage>
        <taxon>Eukaryota</taxon>
        <taxon>Fungi</taxon>
        <taxon>Dikarya</taxon>
        <taxon>Ascomycota</taxon>
        <taxon>Pezizomycotina</taxon>
        <taxon>Sordariomycetes</taxon>
        <taxon>Sordariomycetidae</taxon>
        <taxon>Ophiostomatales</taxon>
        <taxon>Ophiostomataceae</taxon>
        <taxon>Leptographium</taxon>
    </lineage>
</organism>
<feature type="compositionally biased region" description="Basic and acidic residues" evidence="1">
    <location>
        <begin position="159"/>
        <end position="171"/>
    </location>
</feature>
<feature type="compositionally biased region" description="Low complexity" evidence="1">
    <location>
        <begin position="29"/>
        <end position="47"/>
    </location>
</feature>
<dbReference type="Proteomes" id="UP000007796">
    <property type="component" value="Unassembled WGS sequence"/>
</dbReference>
<dbReference type="GeneID" id="25975393"/>
<dbReference type="InParanoid" id="F0XJF7"/>
<dbReference type="EMBL" id="GL629782">
    <property type="protein sequence ID" value="EFX02358.1"/>
    <property type="molecule type" value="Genomic_DNA"/>
</dbReference>
<gene>
    <name evidence="2" type="ORF">CMQ_2407</name>
</gene>
<feature type="region of interest" description="Disordered" evidence="1">
    <location>
        <begin position="144"/>
        <end position="205"/>
    </location>
</feature>
<keyword evidence="3" id="KW-1185">Reference proteome</keyword>
<accession>F0XJF7</accession>
<evidence type="ECO:0000256" key="1">
    <source>
        <dbReference type="SAM" id="MobiDB-lite"/>
    </source>
</evidence>
<sequence length="205" mass="22336">MRESSSARIWPSQEQHRRRRDHNITHTISARYSSPSGSSRPQTPSTSHSPLADPMAAHASLPSPPPSSCSERRPRTMDMASGPPERYVPPRAPSPPSLVAASFPASASKQQPTYGEQNQQQRQMQYQNGCHLHRLAGQFHPITPDASREQTPGAPPEHWCLDCRGDGETGHRKACLKAGNASSSSSSNDSVPEGLGKWEQQQSTA</sequence>